<evidence type="ECO:0000259" key="2">
    <source>
        <dbReference type="PROSITE" id="PS51464"/>
    </source>
</evidence>
<dbReference type="SUPFAM" id="SSF53697">
    <property type="entry name" value="SIS domain"/>
    <property type="match status" value="1"/>
</dbReference>
<dbReference type="GO" id="GO:0016853">
    <property type="term" value="F:isomerase activity"/>
    <property type="evidence" value="ECO:0007669"/>
    <property type="project" value="UniProtKB-KW"/>
</dbReference>
<evidence type="ECO:0000256" key="1">
    <source>
        <dbReference type="ARBA" id="ARBA00009235"/>
    </source>
</evidence>
<reference evidence="3 4" key="1">
    <citation type="journal article" date="2015" name="PeerJ">
        <title>First genomic representation of candidate bacterial phylum KSB3 points to enhanced environmental sensing as a trigger of wastewater bulking.</title>
        <authorList>
            <person name="Sekiguchi Y."/>
            <person name="Ohashi A."/>
            <person name="Parks D.H."/>
            <person name="Yamauchi T."/>
            <person name="Tyson G.W."/>
            <person name="Hugenholtz P."/>
        </authorList>
    </citation>
    <scope>NUCLEOTIDE SEQUENCE [LARGE SCALE GENOMIC DNA]</scope>
</reference>
<dbReference type="HOGENOM" id="CLU_094236_3_0_0"/>
<dbReference type="PANTHER" id="PTHR43443">
    <property type="entry name" value="3-HEXULOSE-6-PHOSPHATE ISOMERASE"/>
    <property type="match status" value="1"/>
</dbReference>
<dbReference type="GO" id="GO:1901135">
    <property type="term" value="P:carbohydrate derivative metabolic process"/>
    <property type="evidence" value="ECO:0007669"/>
    <property type="project" value="InterPro"/>
</dbReference>
<organism evidence="3 4">
    <name type="scientific">Vecturithrix granuli</name>
    <dbReference type="NCBI Taxonomy" id="1499967"/>
    <lineage>
        <taxon>Bacteria</taxon>
        <taxon>Candidatus Moduliflexota</taxon>
        <taxon>Candidatus Vecturitrichia</taxon>
        <taxon>Candidatus Vecturitrichales</taxon>
        <taxon>Candidatus Vecturitrichaceae</taxon>
        <taxon>Candidatus Vecturithrix</taxon>
    </lineage>
</organism>
<evidence type="ECO:0000313" key="4">
    <source>
        <dbReference type="Proteomes" id="UP000030661"/>
    </source>
</evidence>
<protein>
    <submittedName>
        <fullName evidence="3">6-phospho 3-hexuloisomerase</fullName>
    </submittedName>
</protein>
<evidence type="ECO:0000313" key="3">
    <source>
        <dbReference type="EMBL" id="GAK58956.1"/>
    </source>
</evidence>
<proteinExistence type="inferred from homology"/>
<dbReference type="Proteomes" id="UP000030661">
    <property type="component" value="Unassembled WGS sequence"/>
</dbReference>
<dbReference type="EMBL" id="DF820469">
    <property type="protein sequence ID" value="GAK58956.1"/>
    <property type="molecule type" value="Genomic_DNA"/>
</dbReference>
<dbReference type="InterPro" id="IPR001347">
    <property type="entry name" value="SIS_dom"/>
</dbReference>
<keyword evidence="4" id="KW-1185">Reference proteome</keyword>
<accession>A0A081C301</accession>
<dbReference type="eggNOG" id="COG0794">
    <property type="taxonomic scope" value="Bacteria"/>
</dbReference>
<sequence>MAGAGRSGFMIKAFAMRLMHIGFEVHVVGETTTPNLTADDLFIIASGSGTTGSLVSMAQKAKKIGASLALLTIDRNSPIGNVADILLSIAAPSPKVQRDTGFTSIQPMGSLFEQSLLLVFDAIILMLMESQNKTSDVMFTRHANLE</sequence>
<dbReference type="STRING" id="1499967.U27_05931"/>
<dbReference type="Pfam" id="PF01380">
    <property type="entry name" value="SIS"/>
    <property type="match status" value="1"/>
</dbReference>
<dbReference type="AlphaFoldDB" id="A0A081C301"/>
<dbReference type="GO" id="GO:0097367">
    <property type="term" value="F:carbohydrate derivative binding"/>
    <property type="evidence" value="ECO:0007669"/>
    <property type="project" value="InterPro"/>
</dbReference>
<dbReference type="PANTHER" id="PTHR43443:SF1">
    <property type="entry name" value="3-HEXULOSE-6-PHOSPHATE ISOMERASE"/>
    <property type="match status" value="1"/>
</dbReference>
<dbReference type="Gene3D" id="3.40.50.10490">
    <property type="entry name" value="Glucose-6-phosphate isomerase like protein, domain 1"/>
    <property type="match status" value="1"/>
</dbReference>
<dbReference type="PROSITE" id="PS51464">
    <property type="entry name" value="SIS"/>
    <property type="match status" value="1"/>
</dbReference>
<dbReference type="InterPro" id="IPR017552">
    <property type="entry name" value="PHI/rmpB"/>
</dbReference>
<name>A0A081C301_VECG1</name>
<dbReference type="NCBIfam" id="TIGR03127">
    <property type="entry name" value="RuMP_HxlB"/>
    <property type="match status" value="1"/>
</dbReference>
<feature type="domain" description="SIS" evidence="2">
    <location>
        <begin position="1"/>
        <end position="133"/>
    </location>
</feature>
<gene>
    <name evidence="3" type="ORF">U27_05931</name>
</gene>
<comment type="similarity">
    <text evidence="1">Belongs to the SIS family. PHI subfamily.</text>
</comment>
<dbReference type="InterPro" id="IPR046348">
    <property type="entry name" value="SIS_dom_sf"/>
</dbReference>
<keyword evidence="3" id="KW-0413">Isomerase</keyword>
<dbReference type="CDD" id="cd05005">
    <property type="entry name" value="SIS_PHI"/>
    <property type="match status" value="1"/>
</dbReference>